<evidence type="ECO:0000256" key="3">
    <source>
        <dbReference type="ARBA" id="ARBA00022512"/>
    </source>
</evidence>
<keyword evidence="8" id="KW-0326">Glycosidase</keyword>
<evidence type="ECO:0008006" key="13">
    <source>
        <dbReference type="Google" id="ProtNLM"/>
    </source>
</evidence>
<keyword evidence="12" id="KW-1185">Reference proteome</keyword>
<keyword evidence="4" id="KW-0964">Secreted</keyword>
<evidence type="ECO:0000256" key="1">
    <source>
        <dbReference type="ARBA" id="ARBA00004191"/>
    </source>
</evidence>
<name>A0A1E4THQ8_9ASCO</name>
<comment type="subcellular location">
    <subcellularLocation>
        <location evidence="1">Secreted</location>
        <location evidence="1">Cell wall</location>
    </subcellularLocation>
</comment>
<keyword evidence="3" id="KW-0134">Cell wall</keyword>
<evidence type="ECO:0000256" key="2">
    <source>
        <dbReference type="ARBA" id="ARBA00010579"/>
    </source>
</evidence>
<organism evidence="11 12">
    <name type="scientific">Tortispora caseinolytica NRRL Y-17796</name>
    <dbReference type="NCBI Taxonomy" id="767744"/>
    <lineage>
        <taxon>Eukaryota</taxon>
        <taxon>Fungi</taxon>
        <taxon>Dikarya</taxon>
        <taxon>Ascomycota</taxon>
        <taxon>Saccharomycotina</taxon>
        <taxon>Trigonopsidomycetes</taxon>
        <taxon>Trigonopsidales</taxon>
        <taxon>Trigonopsidaceae</taxon>
        <taxon>Tortispora</taxon>
    </lineage>
</organism>
<dbReference type="PANTHER" id="PTHR31316">
    <property type="entry name" value="BETA-GLUCOSIDASE-LIKE PROTEIN NCA3, MITOCHONDRIAL-RELATED"/>
    <property type="match status" value="1"/>
</dbReference>
<accession>A0A1E4THQ8</accession>
<keyword evidence="5" id="KW-0732">Signal</keyword>
<evidence type="ECO:0000256" key="4">
    <source>
        <dbReference type="ARBA" id="ARBA00022525"/>
    </source>
</evidence>
<dbReference type="GO" id="GO:0009277">
    <property type="term" value="C:fungal-type cell wall"/>
    <property type="evidence" value="ECO:0007669"/>
    <property type="project" value="TreeGrafter"/>
</dbReference>
<dbReference type="EMBL" id="KV453842">
    <property type="protein sequence ID" value="ODV91286.1"/>
    <property type="molecule type" value="Genomic_DNA"/>
</dbReference>
<keyword evidence="10" id="KW-0624">Polysaccharide degradation</keyword>
<feature type="non-terminal residue" evidence="11">
    <location>
        <position position="257"/>
    </location>
</feature>
<evidence type="ECO:0000256" key="7">
    <source>
        <dbReference type="ARBA" id="ARBA00023277"/>
    </source>
</evidence>
<keyword evidence="6" id="KW-0378">Hydrolase</keyword>
<evidence type="ECO:0000256" key="8">
    <source>
        <dbReference type="ARBA" id="ARBA00023295"/>
    </source>
</evidence>
<dbReference type="GO" id="GO:0016798">
    <property type="term" value="F:hydrolase activity, acting on glycosyl bonds"/>
    <property type="evidence" value="ECO:0007669"/>
    <property type="project" value="UniProtKB-KW"/>
</dbReference>
<dbReference type="PANTHER" id="PTHR31316:SF0">
    <property type="entry name" value="SECRETED BETA-GLUCOSIDASE SIM1-RELATED"/>
    <property type="match status" value="1"/>
</dbReference>
<sequence length="257" mass="27192">FEDGVYSCDTFPSEIEGLVPVTWAVGSGADQQSTGGWSGVQNYQGSTLYSYACQAGYLKTQWPSAQGSTGESFGGLQCVNGKLYRTNTATNYLCTKGVGTVYIRSEIGQSVAACRTDYPGTENMDIPTVVRAGQSMPLAVVDSNDYFEWQGMKTSAQYYVNNAGVSVEDGCQWGSASSGTGNWAPLVFGTSFDGTFSYASLIPNPNNQSPANFNVKIVATEGSTINGNCYYENGVFSGGANGCTVTITSGTAEYVLY</sequence>
<dbReference type="InterPro" id="IPR005556">
    <property type="entry name" value="SUN"/>
</dbReference>
<dbReference type="OrthoDB" id="5339822at2759"/>
<dbReference type="AlphaFoldDB" id="A0A1E4THQ8"/>
<evidence type="ECO:0000256" key="9">
    <source>
        <dbReference type="ARBA" id="ARBA00023316"/>
    </source>
</evidence>
<keyword evidence="7" id="KW-0119">Carbohydrate metabolism</keyword>
<reference evidence="12" key="1">
    <citation type="submission" date="2016-02" db="EMBL/GenBank/DDBJ databases">
        <title>Comparative genomics of biotechnologically important yeasts.</title>
        <authorList>
            <consortium name="DOE Joint Genome Institute"/>
            <person name="Riley R."/>
            <person name="Haridas S."/>
            <person name="Wolfe K.H."/>
            <person name="Lopes M.R."/>
            <person name="Hittinger C.T."/>
            <person name="Goker M."/>
            <person name="Salamov A."/>
            <person name="Wisecaver J."/>
            <person name="Long T.M."/>
            <person name="Aerts A.L."/>
            <person name="Barry K."/>
            <person name="Choi C."/>
            <person name="Clum A."/>
            <person name="Coughlan A.Y."/>
            <person name="Deshpande S."/>
            <person name="Douglass A.P."/>
            <person name="Hanson S.J."/>
            <person name="Klenk H.-P."/>
            <person name="Labutti K."/>
            <person name="Lapidus A."/>
            <person name="Lindquist E."/>
            <person name="Lipzen A."/>
            <person name="Meier-Kolthoff J.P."/>
            <person name="Ohm R.A."/>
            <person name="Otillar R.P."/>
            <person name="Pangilinan J."/>
            <person name="Peng Y."/>
            <person name="Rokas A."/>
            <person name="Rosa C.A."/>
            <person name="Scheuner C."/>
            <person name="Sibirny A.A."/>
            <person name="Slot J.C."/>
            <person name="Stielow J.B."/>
            <person name="Sun H."/>
            <person name="Kurtzman C.P."/>
            <person name="Blackwell M."/>
            <person name="Jeffries T.W."/>
            <person name="Grigoriev I.V."/>
        </authorList>
    </citation>
    <scope>NUCLEOTIDE SEQUENCE [LARGE SCALE GENOMIC DNA]</scope>
    <source>
        <strain evidence="12">NRRL Y-17796</strain>
    </source>
</reference>
<dbReference type="GO" id="GO:0000272">
    <property type="term" value="P:polysaccharide catabolic process"/>
    <property type="evidence" value="ECO:0007669"/>
    <property type="project" value="UniProtKB-KW"/>
</dbReference>
<dbReference type="GO" id="GO:0031505">
    <property type="term" value="P:fungal-type cell wall organization"/>
    <property type="evidence" value="ECO:0007669"/>
    <property type="project" value="TreeGrafter"/>
</dbReference>
<comment type="similarity">
    <text evidence="2">Belongs to the SUN family.</text>
</comment>
<dbReference type="GO" id="GO:0009986">
    <property type="term" value="C:cell surface"/>
    <property type="evidence" value="ECO:0007669"/>
    <property type="project" value="TreeGrafter"/>
</dbReference>
<dbReference type="Proteomes" id="UP000095023">
    <property type="component" value="Unassembled WGS sequence"/>
</dbReference>
<proteinExistence type="inferred from homology"/>
<evidence type="ECO:0000256" key="5">
    <source>
        <dbReference type="ARBA" id="ARBA00022729"/>
    </source>
</evidence>
<keyword evidence="9" id="KW-0961">Cell wall biogenesis/degradation</keyword>
<evidence type="ECO:0000256" key="6">
    <source>
        <dbReference type="ARBA" id="ARBA00022801"/>
    </source>
</evidence>
<dbReference type="Pfam" id="PF03856">
    <property type="entry name" value="SUN"/>
    <property type="match status" value="1"/>
</dbReference>
<gene>
    <name evidence="11" type="ORF">CANCADRAFT_13337</name>
</gene>
<evidence type="ECO:0000313" key="11">
    <source>
        <dbReference type="EMBL" id="ODV91286.1"/>
    </source>
</evidence>
<feature type="non-terminal residue" evidence="11">
    <location>
        <position position="1"/>
    </location>
</feature>
<evidence type="ECO:0000256" key="10">
    <source>
        <dbReference type="ARBA" id="ARBA00023326"/>
    </source>
</evidence>
<protein>
    <recommendedName>
        <fullName evidence="13">Glycoside hydrolase family 132 protein</fullName>
    </recommendedName>
</protein>
<dbReference type="InterPro" id="IPR051526">
    <property type="entry name" value="Beta-Glucosidase_SUN"/>
</dbReference>
<evidence type="ECO:0000313" key="12">
    <source>
        <dbReference type="Proteomes" id="UP000095023"/>
    </source>
</evidence>